<comment type="subcellular location">
    <subcellularLocation>
        <location evidence="7">Cytoplasm</location>
    </subcellularLocation>
</comment>
<dbReference type="Pfam" id="PF05690">
    <property type="entry name" value="ThiG"/>
    <property type="match status" value="1"/>
</dbReference>
<keyword evidence="5 7" id="KW-0704">Schiff base</keyword>
<keyword evidence="7" id="KW-0963">Cytoplasm</keyword>
<feature type="domain" description="Methyltransferase" evidence="10">
    <location>
        <begin position="312"/>
        <end position="405"/>
    </location>
</feature>
<dbReference type="GO" id="GO:1904047">
    <property type="term" value="F:S-adenosyl-L-methionine binding"/>
    <property type="evidence" value="ECO:0007669"/>
    <property type="project" value="UniProtKB-UniRule"/>
</dbReference>
<reference evidence="11 12" key="1">
    <citation type="journal article" date="2011" name="J. Bacteriol.">
        <title>Genome sequence of Helicobacter bizzozeronii strain CIII-1, an isolate from human gastric mucosa.</title>
        <authorList>
            <person name="Schott T."/>
            <person name="Rossi M."/>
            <person name="Hanninen M.L."/>
        </authorList>
    </citation>
    <scope>NUCLEOTIDE SEQUENCE [LARGE SCALE GENOMIC DNA]</scope>
    <source>
        <strain evidence="11 12">CIII-1</strain>
    </source>
</reference>
<dbReference type="STRING" id="1002804.HBZC1_11150"/>
<dbReference type="CDD" id="cd04728">
    <property type="entry name" value="ThiG"/>
    <property type="match status" value="1"/>
</dbReference>
<accession>F8KTE9</accession>
<evidence type="ECO:0000259" key="9">
    <source>
        <dbReference type="Pfam" id="PF05690"/>
    </source>
</evidence>
<evidence type="ECO:0000256" key="6">
    <source>
        <dbReference type="ARBA" id="ARBA00049897"/>
    </source>
</evidence>
<dbReference type="SUPFAM" id="SSF53335">
    <property type="entry name" value="S-adenosyl-L-methionine-dependent methyltransferases"/>
    <property type="match status" value="1"/>
</dbReference>
<feature type="binding site" evidence="8">
    <location>
        <begin position="364"/>
        <end position="365"/>
    </location>
    <ligand>
        <name>S-adenosyl-L-methionine</name>
        <dbReference type="ChEBI" id="CHEBI:59789"/>
    </ligand>
</feature>
<dbReference type="Pfam" id="PF13649">
    <property type="entry name" value="Methyltransf_25"/>
    <property type="match status" value="1"/>
</dbReference>
<dbReference type="HAMAP" id="MF_00443">
    <property type="entry name" value="ThiG"/>
    <property type="match status" value="1"/>
</dbReference>
<dbReference type="EMBL" id="FR871757">
    <property type="protein sequence ID" value="CCB80101.1"/>
    <property type="molecule type" value="Genomic_DNA"/>
</dbReference>
<evidence type="ECO:0000256" key="2">
    <source>
        <dbReference type="ARBA" id="ARBA00004948"/>
    </source>
</evidence>
<dbReference type="CDD" id="cd02440">
    <property type="entry name" value="AdoMet_MTases"/>
    <property type="match status" value="1"/>
</dbReference>
<dbReference type="InterPro" id="IPR033983">
    <property type="entry name" value="Thiazole_synthase_ThiG"/>
</dbReference>
<feature type="active site" description="Schiff-base intermediate with DXP" evidence="7">
    <location>
        <position position="99"/>
    </location>
</feature>
<protein>
    <recommendedName>
        <fullName evidence="7 8">Multifunctional fusion protein</fullName>
    </recommendedName>
    <domain>
        <recommendedName>
            <fullName evidence="8">Carboxy-S-adenosyl-L-methionine synthase</fullName>
            <shortName evidence="8">Cx-SAM synthase</shortName>
            <ecNumber evidence="8">2.1.3.-</ecNumber>
        </recommendedName>
    </domain>
    <domain>
        <recommendedName>
            <fullName evidence="7">Thiazole synthase</fullName>
            <ecNumber evidence="7">2.8.1.10</ecNumber>
        </recommendedName>
    </domain>
</protein>
<evidence type="ECO:0000256" key="4">
    <source>
        <dbReference type="ARBA" id="ARBA00022977"/>
    </source>
</evidence>
<gene>
    <name evidence="7" type="primary">thiG</name>
    <name evidence="8" type="synonym">cmoA</name>
    <name evidence="11" type="ordered locus">HBZC1_11150</name>
</gene>
<dbReference type="GO" id="GO:0002098">
    <property type="term" value="P:tRNA wobble uridine modification"/>
    <property type="evidence" value="ECO:0007669"/>
    <property type="project" value="InterPro"/>
</dbReference>
<evidence type="ECO:0000256" key="7">
    <source>
        <dbReference type="HAMAP-Rule" id="MF_00443"/>
    </source>
</evidence>
<dbReference type="Proteomes" id="UP000008387">
    <property type="component" value="Chromosome"/>
</dbReference>
<comment type="caution">
    <text evidence="8">Lacks conserved residue(s) required for the propagation of feature annotation.</text>
</comment>
<dbReference type="eggNOG" id="COG2226">
    <property type="taxonomic scope" value="Bacteria"/>
</dbReference>
<proteinExistence type="inferred from homology"/>
<dbReference type="AlphaFoldDB" id="F8KTE9"/>
<feature type="domain" description="Thiazole synthase ThiG" evidence="9">
    <location>
        <begin position="7"/>
        <end position="248"/>
    </location>
</feature>
<comment type="similarity">
    <text evidence="8">Belongs to the class I-like SAM-binding methyltransferase superfamily. Cx-SAM synthase family.</text>
</comment>
<keyword evidence="4 7" id="KW-0784">Thiamine biosynthesis</keyword>
<dbReference type="HAMAP" id="MF_01589">
    <property type="entry name" value="Cx_SAM_synthase"/>
    <property type="match status" value="1"/>
</dbReference>
<comment type="pathway">
    <text evidence="2 7">Cofactor biosynthesis; thiamine diphosphate biosynthesis.</text>
</comment>
<dbReference type="NCBIfam" id="TIGR00740">
    <property type="entry name" value="carboxy-S-adenosyl-L-methionine synthase CmoA"/>
    <property type="match status" value="1"/>
</dbReference>
<evidence type="ECO:0000313" key="11">
    <source>
        <dbReference type="EMBL" id="CCB80101.1"/>
    </source>
</evidence>
<comment type="function">
    <text evidence="8">Catalyzes the conversion of S-adenosyl-L-methionine (SAM) to carboxy-S-adenosyl-L-methionine (Cx-SAM).</text>
</comment>
<dbReference type="SUPFAM" id="SSF110399">
    <property type="entry name" value="ThiG-like"/>
    <property type="match status" value="1"/>
</dbReference>
<dbReference type="Gene3D" id="3.20.20.70">
    <property type="entry name" value="Aldolase class I"/>
    <property type="match status" value="1"/>
</dbReference>
<dbReference type="Gene3D" id="3.40.50.150">
    <property type="entry name" value="Vaccinia Virus protein VP39"/>
    <property type="match status" value="1"/>
</dbReference>
<dbReference type="InterPro" id="IPR013785">
    <property type="entry name" value="Aldolase_TIM"/>
</dbReference>
<dbReference type="KEGG" id="hbi:HBZC1_11150"/>
<dbReference type="GO" id="GO:0005737">
    <property type="term" value="C:cytoplasm"/>
    <property type="evidence" value="ECO:0007669"/>
    <property type="project" value="UniProtKB-SubCell"/>
</dbReference>
<feature type="binding site" evidence="8">
    <location>
        <position position="446"/>
    </location>
    <ligand>
        <name>S-adenosyl-L-methionine</name>
        <dbReference type="ChEBI" id="CHEBI:59789"/>
    </ligand>
</feature>
<dbReference type="eggNOG" id="COG2022">
    <property type="taxonomic scope" value="Bacteria"/>
</dbReference>
<dbReference type="PANTHER" id="PTHR34266:SF2">
    <property type="entry name" value="THIAZOLE SYNTHASE"/>
    <property type="match status" value="1"/>
</dbReference>
<organism evidence="11 12">
    <name type="scientific">Helicobacter bizzozeronii (strain CIII-1)</name>
    <dbReference type="NCBI Taxonomy" id="1002804"/>
    <lineage>
        <taxon>Bacteria</taxon>
        <taxon>Pseudomonadati</taxon>
        <taxon>Campylobacterota</taxon>
        <taxon>Epsilonproteobacteria</taxon>
        <taxon>Campylobacterales</taxon>
        <taxon>Helicobacteraceae</taxon>
        <taxon>Helicobacter</taxon>
    </lineage>
</organism>
<dbReference type="GO" id="GO:0016743">
    <property type="term" value="F:carboxyl- or carbamoyltransferase activity"/>
    <property type="evidence" value="ECO:0007669"/>
    <property type="project" value="UniProtKB-UniRule"/>
</dbReference>
<dbReference type="UniPathway" id="UPA00060"/>
<dbReference type="InterPro" id="IPR041698">
    <property type="entry name" value="Methyltransf_25"/>
</dbReference>
<name>F8KTE9_HELBC</name>
<dbReference type="InterPro" id="IPR005271">
    <property type="entry name" value="CmoA"/>
</dbReference>
<evidence type="ECO:0000256" key="3">
    <source>
        <dbReference type="ARBA" id="ARBA00022679"/>
    </source>
</evidence>
<dbReference type="GO" id="GO:0009229">
    <property type="term" value="P:thiamine diphosphate biosynthetic process"/>
    <property type="evidence" value="ECO:0007669"/>
    <property type="project" value="UniProtKB-UniRule"/>
</dbReference>
<keyword evidence="3 8" id="KW-0808">Transferase</keyword>
<sequence length="490" mass="53738">MQDPLIIGSKTFASRLIVGSGKYKDFATTKQATLASGAEMITVAVRRVNITDPNSENLLDTFKDTGISFLPNSAGCYTAKEAIALFRLVKEATGIDFIKLEIIGDDKTLYPDVLETLQACEVLAKEGFCVLAYTNDDPIMAKKLEDAGASAVMPLASPIGSGLGIQNRYNIGFIKEAVKVPVIVDAGVGCASDASIAMELGADGVLTNSAIALAQDPVMMAESMKFAVIAGRKSYLAGRIPKKAYASPRFARLWFSPVVRDTLFNTPLPKRFEFDSQVAGMFDDMLERSVPYYHETLRLASHFVAQDLEGVVYDLGCSTGNFLATLAPLLPPDALLVGVDNAPSMLEKAQEKLQVSNISWRCEDLLTTSLDNAGAVVLLYTLQFIRPLQRQALIERIFHALKPGGVLVVAEKMMSMDRILDKQMVELYYLYKQAQGYSLNEISFKREALENVLVPYSLQENTALLEQAGFKHVEVLFKWVNFGLLIARKV</sequence>
<comment type="similarity">
    <text evidence="7">Belongs to the ThiG family.</text>
</comment>
<feature type="binding site" evidence="8">
    <location>
        <begin position="316"/>
        <end position="318"/>
    </location>
    <ligand>
        <name>S-adenosyl-L-methionine</name>
        <dbReference type="ChEBI" id="CHEBI:59789"/>
    </ligand>
</feature>
<feature type="binding site" evidence="8">
    <location>
        <begin position="340"/>
        <end position="341"/>
    </location>
    <ligand>
        <name>S-adenosyl-L-methionine</name>
        <dbReference type="ChEBI" id="CHEBI:59789"/>
    </ligand>
</feature>
<comment type="catalytic activity">
    <reaction evidence="8">
        <text>prephenate + S-adenosyl-L-methionine = carboxy-S-adenosyl-L-methionine + 3-phenylpyruvate + H2O</text>
        <dbReference type="Rhea" id="RHEA:51692"/>
        <dbReference type="ChEBI" id="CHEBI:15377"/>
        <dbReference type="ChEBI" id="CHEBI:18005"/>
        <dbReference type="ChEBI" id="CHEBI:29934"/>
        <dbReference type="ChEBI" id="CHEBI:59789"/>
        <dbReference type="ChEBI" id="CHEBI:134278"/>
    </reaction>
</comment>
<comment type="subunit">
    <text evidence="7">Homotetramer. Forms heterodimers with either ThiH or ThiS.</text>
</comment>
<feature type="binding site" evidence="7">
    <location>
        <begin position="208"/>
        <end position="209"/>
    </location>
    <ligand>
        <name>1-deoxy-D-xylulose 5-phosphate</name>
        <dbReference type="ChEBI" id="CHEBI:57792"/>
    </ligand>
</feature>
<dbReference type="EC" id="2.1.3.-" evidence="8"/>
<dbReference type="InterPro" id="IPR008867">
    <property type="entry name" value="ThiG"/>
</dbReference>
<comment type="function">
    <text evidence="1 7">Catalyzes the rearrangement of 1-deoxy-D-xylulose 5-phosphate (DXP) to produce the thiazole phosphate moiety of thiamine. Sulfur is provided by the thiocarboxylate moiety of the carrier protein ThiS. In vitro, sulfur can be provided by H(2)S.</text>
</comment>
<keyword evidence="8" id="KW-0949">S-adenosyl-L-methionine</keyword>
<feature type="binding site" evidence="8">
    <location>
        <position position="293"/>
    </location>
    <ligand>
        <name>S-adenosyl-L-methionine</name>
        <dbReference type="ChEBI" id="CHEBI:59789"/>
    </ligand>
</feature>
<feature type="binding site" evidence="7">
    <location>
        <position position="160"/>
    </location>
    <ligand>
        <name>1-deoxy-D-xylulose 5-phosphate</name>
        <dbReference type="ChEBI" id="CHEBI:57792"/>
    </ligand>
</feature>
<evidence type="ECO:0000313" key="12">
    <source>
        <dbReference type="Proteomes" id="UP000008387"/>
    </source>
</evidence>
<dbReference type="EC" id="2.8.1.10" evidence="7"/>
<evidence type="ECO:0000256" key="1">
    <source>
        <dbReference type="ARBA" id="ARBA00002834"/>
    </source>
</evidence>
<keyword evidence="12" id="KW-1185">Reference proteome</keyword>
<feature type="binding site" evidence="7">
    <location>
        <begin position="186"/>
        <end position="187"/>
    </location>
    <ligand>
        <name>1-deoxy-D-xylulose 5-phosphate</name>
        <dbReference type="ChEBI" id="CHEBI:57792"/>
    </ligand>
</feature>
<dbReference type="GO" id="GO:1990107">
    <property type="term" value="F:thiazole synthase activity"/>
    <property type="evidence" value="ECO:0007669"/>
    <property type="project" value="UniProtKB-EC"/>
</dbReference>
<evidence type="ECO:0000256" key="5">
    <source>
        <dbReference type="ARBA" id="ARBA00023270"/>
    </source>
</evidence>
<dbReference type="PANTHER" id="PTHR34266">
    <property type="entry name" value="THIAZOLE SYNTHASE"/>
    <property type="match status" value="1"/>
</dbReference>
<dbReference type="HOGENOM" id="CLU_556393_0_0_7"/>
<dbReference type="InterPro" id="IPR029063">
    <property type="entry name" value="SAM-dependent_MTases_sf"/>
</dbReference>
<evidence type="ECO:0000259" key="10">
    <source>
        <dbReference type="Pfam" id="PF13649"/>
    </source>
</evidence>
<comment type="catalytic activity">
    <reaction evidence="6 7">
        <text>[ThiS sulfur-carrier protein]-C-terminal-Gly-aminoethanethioate + 2-iminoacetate + 1-deoxy-D-xylulose 5-phosphate = [ThiS sulfur-carrier protein]-C-terminal Gly-Gly + 2-[(2R,5Z)-2-carboxy-4-methylthiazol-5(2H)-ylidene]ethyl phosphate + 2 H2O + H(+)</text>
        <dbReference type="Rhea" id="RHEA:26297"/>
        <dbReference type="Rhea" id="RHEA-COMP:12909"/>
        <dbReference type="Rhea" id="RHEA-COMP:19908"/>
        <dbReference type="ChEBI" id="CHEBI:15377"/>
        <dbReference type="ChEBI" id="CHEBI:15378"/>
        <dbReference type="ChEBI" id="CHEBI:57792"/>
        <dbReference type="ChEBI" id="CHEBI:62899"/>
        <dbReference type="ChEBI" id="CHEBI:77846"/>
        <dbReference type="ChEBI" id="CHEBI:90778"/>
        <dbReference type="ChEBI" id="CHEBI:232372"/>
        <dbReference type="EC" id="2.8.1.10"/>
    </reaction>
</comment>
<evidence type="ECO:0000256" key="8">
    <source>
        <dbReference type="HAMAP-Rule" id="MF_01589"/>
    </source>
</evidence>